<feature type="compositionally biased region" description="Low complexity" evidence="1">
    <location>
        <begin position="1"/>
        <end position="15"/>
    </location>
</feature>
<accession>B8BYP9</accession>
<keyword evidence="2" id="KW-0812">Transmembrane</keyword>
<dbReference type="InParanoid" id="B8BYP9"/>
<dbReference type="KEGG" id="tps:THAPSDRAFT_3763"/>
<feature type="transmembrane region" description="Helical" evidence="2">
    <location>
        <begin position="225"/>
        <end position="242"/>
    </location>
</feature>
<proteinExistence type="predicted"/>
<dbReference type="PaxDb" id="35128-Thaps3763"/>
<organism evidence="3 4">
    <name type="scientific">Thalassiosira pseudonana</name>
    <name type="common">Marine diatom</name>
    <name type="synonym">Cyclotella nana</name>
    <dbReference type="NCBI Taxonomy" id="35128"/>
    <lineage>
        <taxon>Eukaryota</taxon>
        <taxon>Sar</taxon>
        <taxon>Stramenopiles</taxon>
        <taxon>Ochrophyta</taxon>
        <taxon>Bacillariophyta</taxon>
        <taxon>Coscinodiscophyceae</taxon>
        <taxon>Thalassiosirophycidae</taxon>
        <taxon>Thalassiosirales</taxon>
        <taxon>Thalassiosiraceae</taxon>
        <taxon>Thalassiosira</taxon>
    </lineage>
</organism>
<protein>
    <submittedName>
        <fullName evidence="3">Uncharacterized protein</fullName>
    </submittedName>
</protein>
<feature type="transmembrane region" description="Helical" evidence="2">
    <location>
        <begin position="70"/>
        <end position="88"/>
    </location>
</feature>
<feature type="region of interest" description="Disordered" evidence="1">
    <location>
        <begin position="253"/>
        <end position="293"/>
    </location>
</feature>
<keyword evidence="2" id="KW-1133">Transmembrane helix</keyword>
<dbReference type="eggNOG" id="ENOG502SPRI">
    <property type="taxonomic scope" value="Eukaryota"/>
</dbReference>
<feature type="compositionally biased region" description="Low complexity" evidence="1">
    <location>
        <begin position="29"/>
        <end position="39"/>
    </location>
</feature>
<evidence type="ECO:0000313" key="3">
    <source>
        <dbReference type="EMBL" id="EED94413.1"/>
    </source>
</evidence>
<sequence>MTVPSSSSPDTPPTDTNDDHAIIESSGMENEAPPNNNEASTTVTSGETFTMPPSEAPPPSGIRCRCFPHGIYVVLPAIFATFAWLSSLSQDGCDYARLTGPIDIPFLDVGFNQYREPLQHPTEGTWYVDYRLNCDPYNTDVVNIGGVWSFSKVMAFLSLVFGGGGSLFLWFSTCFIFTKGTWRWAGCELVAATVCQSLSFVWFKVDMCHGNDGQDKCELNYGSKANILASVFWLASVVCIFGKYPKAKTIATEAGGARSDTEGTSDRAAVPTELEMVEQPELPLEGQVQPPTS</sequence>
<gene>
    <name evidence="3" type="ORF">THAPSDRAFT_3763</name>
</gene>
<dbReference type="RefSeq" id="XP_002288977.1">
    <property type="nucleotide sequence ID" value="XM_002288941.1"/>
</dbReference>
<reference evidence="3 4" key="1">
    <citation type="journal article" date="2004" name="Science">
        <title>The genome of the diatom Thalassiosira pseudonana: ecology, evolution, and metabolism.</title>
        <authorList>
            <person name="Armbrust E.V."/>
            <person name="Berges J.A."/>
            <person name="Bowler C."/>
            <person name="Green B.R."/>
            <person name="Martinez D."/>
            <person name="Putnam N.H."/>
            <person name="Zhou S."/>
            <person name="Allen A.E."/>
            <person name="Apt K.E."/>
            <person name="Bechner M."/>
            <person name="Brzezinski M.A."/>
            <person name="Chaal B.K."/>
            <person name="Chiovitti A."/>
            <person name="Davis A.K."/>
            <person name="Demarest M.S."/>
            <person name="Detter J.C."/>
            <person name="Glavina T."/>
            <person name="Goodstein D."/>
            <person name="Hadi M.Z."/>
            <person name="Hellsten U."/>
            <person name="Hildebrand M."/>
            <person name="Jenkins B.D."/>
            <person name="Jurka J."/>
            <person name="Kapitonov V.V."/>
            <person name="Kroger N."/>
            <person name="Lau W.W."/>
            <person name="Lane T.W."/>
            <person name="Larimer F.W."/>
            <person name="Lippmeier J.C."/>
            <person name="Lucas S."/>
            <person name="Medina M."/>
            <person name="Montsant A."/>
            <person name="Obornik M."/>
            <person name="Parker M.S."/>
            <person name="Palenik B."/>
            <person name="Pazour G.J."/>
            <person name="Richardson P.M."/>
            <person name="Rynearson T.A."/>
            <person name="Saito M.A."/>
            <person name="Schwartz D.C."/>
            <person name="Thamatrakoln K."/>
            <person name="Valentin K."/>
            <person name="Vardi A."/>
            <person name="Wilkerson F.P."/>
            <person name="Rokhsar D.S."/>
        </authorList>
    </citation>
    <scope>NUCLEOTIDE SEQUENCE [LARGE SCALE GENOMIC DNA]</scope>
    <source>
        <strain evidence="3 4">CCMP1335</strain>
    </source>
</reference>
<dbReference type="EMBL" id="CM000640">
    <property type="protein sequence ID" value="EED94413.1"/>
    <property type="molecule type" value="Genomic_DNA"/>
</dbReference>
<feature type="transmembrane region" description="Helical" evidence="2">
    <location>
        <begin position="153"/>
        <end position="177"/>
    </location>
</feature>
<keyword evidence="2" id="KW-0472">Membrane</keyword>
<evidence type="ECO:0000313" key="4">
    <source>
        <dbReference type="Proteomes" id="UP000001449"/>
    </source>
</evidence>
<dbReference type="AlphaFoldDB" id="B8BYP9"/>
<keyword evidence="4" id="KW-1185">Reference proteome</keyword>
<reference evidence="3 4" key="2">
    <citation type="journal article" date="2008" name="Nature">
        <title>The Phaeodactylum genome reveals the evolutionary history of diatom genomes.</title>
        <authorList>
            <person name="Bowler C."/>
            <person name="Allen A.E."/>
            <person name="Badger J.H."/>
            <person name="Grimwood J."/>
            <person name="Jabbari K."/>
            <person name="Kuo A."/>
            <person name="Maheswari U."/>
            <person name="Martens C."/>
            <person name="Maumus F."/>
            <person name="Otillar R.P."/>
            <person name="Rayko E."/>
            <person name="Salamov A."/>
            <person name="Vandepoele K."/>
            <person name="Beszteri B."/>
            <person name="Gruber A."/>
            <person name="Heijde M."/>
            <person name="Katinka M."/>
            <person name="Mock T."/>
            <person name="Valentin K."/>
            <person name="Verret F."/>
            <person name="Berges J.A."/>
            <person name="Brownlee C."/>
            <person name="Cadoret J.P."/>
            <person name="Chiovitti A."/>
            <person name="Choi C.J."/>
            <person name="Coesel S."/>
            <person name="De Martino A."/>
            <person name="Detter J.C."/>
            <person name="Durkin C."/>
            <person name="Falciatore A."/>
            <person name="Fournet J."/>
            <person name="Haruta M."/>
            <person name="Huysman M.J."/>
            <person name="Jenkins B.D."/>
            <person name="Jiroutova K."/>
            <person name="Jorgensen R.E."/>
            <person name="Joubert Y."/>
            <person name="Kaplan A."/>
            <person name="Kroger N."/>
            <person name="Kroth P.G."/>
            <person name="La Roche J."/>
            <person name="Lindquist E."/>
            <person name="Lommer M."/>
            <person name="Martin-Jezequel V."/>
            <person name="Lopez P.J."/>
            <person name="Lucas S."/>
            <person name="Mangogna M."/>
            <person name="McGinnis K."/>
            <person name="Medlin L.K."/>
            <person name="Montsant A."/>
            <person name="Oudot-Le Secq M.P."/>
            <person name="Napoli C."/>
            <person name="Obornik M."/>
            <person name="Parker M.S."/>
            <person name="Petit J.L."/>
            <person name="Porcel B.M."/>
            <person name="Poulsen N."/>
            <person name="Robison M."/>
            <person name="Rychlewski L."/>
            <person name="Rynearson T.A."/>
            <person name="Schmutz J."/>
            <person name="Shapiro H."/>
            <person name="Siaut M."/>
            <person name="Stanley M."/>
            <person name="Sussman M.R."/>
            <person name="Taylor A.R."/>
            <person name="Vardi A."/>
            <person name="von Dassow P."/>
            <person name="Vyverman W."/>
            <person name="Willis A."/>
            <person name="Wyrwicz L.S."/>
            <person name="Rokhsar D.S."/>
            <person name="Weissenbach J."/>
            <person name="Armbrust E.V."/>
            <person name="Green B.R."/>
            <person name="Van de Peer Y."/>
            <person name="Grigoriev I.V."/>
        </authorList>
    </citation>
    <scope>NUCLEOTIDE SEQUENCE [LARGE SCALE GENOMIC DNA]</scope>
    <source>
        <strain evidence="3 4">CCMP1335</strain>
    </source>
</reference>
<evidence type="ECO:0000256" key="1">
    <source>
        <dbReference type="SAM" id="MobiDB-lite"/>
    </source>
</evidence>
<dbReference type="HOGENOM" id="CLU_951533_0_0_1"/>
<feature type="transmembrane region" description="Helical" evidence="2">
    <location>
        <begin position="184"/>
        <end position="205"/>
    </location>
</feature>
<name>B8BYP9_THAPS</name>
<dbReference type="Proteomes" id="UP000001449">
    <property type="component" value="Chromosome 3"/>
</dbReference>
<evidence type="ECO:0000256" key="2">
    <source>
        <dbReference type="SAM" id="Phobius"/>
    </source>
</evidence>
<feature type="region of interest" description="Disordered" evidence="1">
    <location>
        <begin position="1"/>
        <end position="58"/>
    </location>
</feature>
<dbReference type="GeneID" id="7449550"/>
<dbReference type="OMA" id="FLWFSTC"/>